<keyword evidence="1" id="KW-0732">Signal</keyword>
<keyword evidence="3" id="KW-0378">Hydrolase</keyword>
<keyword evidence="3" id="KW-0121">Carboxypeptidase</keyword>
<name>S2DRW2_INDAL</name>
<proteinExistence type="predicted"/>
<dbReference type="Gene3D" id="3.40.710.10">
    <property type="entry name" value="DD-peptidase/beta-lactamase superfamily"/>
    <property type="match status" value="1"/>
</dbReference>
<sequence>MYIKKILFALLLLIPAQLFSQGMQTCNCPDTKLQFSTNKVTVLKAALDKLTGQGIPGAVVGVFDESGYWEISSGFAKIENQTKMQLCHLQYLQSISKTYLAVTILQLYEEGKLGLDNKITEYLSSQLSSNIPNASEISVRMLLNHTSGIPEYNSQPTYVTHLLQNPTRIFQPEEYFLYIKNKKPDFEPGTKYGYRNTNYVILALIAEQITGDHKQFMEERIFKVLNLKNTIYRIEQGETYEKRLVNTYWDRFSDGTLENVSVLQNSNVASMIGDDGIITTPEDAITFLKGLMGGKLISNNSLELMQEWVKNLNGKEVYGLGLNISDFKGHKGIGHSGGGLGAGVQLYYFPQKKIYTFLAINLGTVTNSPIHQNAELTLEKIYNIILQ</sequence>
<dbReference type="OrthoDB" id="9793489at2"/>
<organism evidence="3 4">
    <name type="scientific">Indibacter alkaliphilus (strain CCUG 57479 / KCTC 22604 / LW1)</name>
    <dbReference type="NCBI Taxonomy" id="1189612"/>
    <lineage>
        <taxon>Bacteria</taxon>
        <taxon>Pseudomonadati</taxon>
        <taxon>Bacteroidota</taxon>
        <taxon>Cytophagia</taxon>
        <taxon>Cytophagales</taxon>
        <taxon>Cyclobacteriaceae</taxon>
    </lineage>
</organism>
<gene>
    <name evidence="3" type="ORF">A33Q_3969</name>
</gene>
<dbReference type="InterPro" id="IPR001466">
    <property type="entry name" value="Beta-lactam-related"/>
</dbReference>
<feature type="signal peptide" evidence="1">
    <location>
        <begin position="1"/>
        <end position="20"/>
    </location>
</feature>
<evidence type="ECO:0000259" key="2">
    <source>
        <dbReference type="Pfam" id="PF00144"/>
    </source>
</evidence>
<protein>
    <submittedName>
        <fullName evidence="3">Serine-type D-Ala-D-Ala carboxypeptidase</fullName>
    </submittedName>
</protein>
<feature type="chain" id="PRO_5004496121" evidence="1">
    <location>
        <begin position="21"/>
        <end position="387"/>
    </location>
</feature>
<dbReference type="PANTHER" id="PTHR46825:SF9">
    <property type="entry name" value="BETA-LACTAMASE-RELATED DOMAIN-CONTAINING PROTEIN"/>
    <property type="match status" value="1"/>
</dbReference>
<evidence type="ECO:0000313" key="3">
    <source>
        <dbReference type="EMBL" id="EOZ92588.1"/>
    </source>
</evidence>
<dbReference type="SUPFAM" id="SSF56601">
    <property type="entry name" value="beta-lactamase/transpeptidase-like"/>
    <property type="match status" value="1"/>
</dbReference>
<dbReference type="GO" id="GO:0004180">
    <property type="term" value="F:carboxypeptidase activity"/>
    <property type="evidence" value="ECO:0007669"/>
    <property type="project" value="UniProtKB-KW"/>
</dbReference>
<comment type="caution">
    <text evidence="3">The sequence shown here is derived from an EMBL/GenBank/DDBJ whole genome shotgun (WGS) entry which is preliminary data.</text>
</comment>
<dbReference type="Proteomes" id="UP000006073">
    <property type="component" value="Unassembled WGS sequence"/>
</dbReference>
<reference evidence="3 4" key="1">
    <citation type="journal article" date="2013" name="Genome Announc.">
        <title>Draft Genome Sequence of Indibacter alkaliphilus Strain LW1T, Isolated from Lonar Lake, a Haloalkaline Lake in the Buldana District of Maharashtra, India.</title>
        <authorList>
            <person name="Singh A."/>
            <person name="Kumar Jangir P."/>
            <person name="Sharma R."/>
            <person name="Singh A."/>
            <person name="Kumar Pinnaka A."/>
            <person name="Shivaji S."/>
        </authorList>
    </citation>
    <scope>NUCLEOTIDE SEQUENCE [LARGE SCALE GENOMIC DNA]</scope>
    <source>
        <strain evidence="4">CCUG 57479 / KCTC 22604 / LW1</strain>
    </source>
</reference>
<keyword evidence="4" id="KW-1185">Reference proteome</keyword>
<dbReference type="RefSeq" id="WP_009035514.1">
    <property type="nucleotide sequence ID" value="NZ_ALWO02000050.1"/>
</dbReference>
<feature type="domain" description="Beta-lactamase-related" evidence="2">
    <location>
        <begin position="47"/>
        <end position="362"/>
    </location>
</feature>
<dbReference type="PANTHER" id="PTHR46825">
    <property type="entry name" value="D-ALANYL-D-ALANINE-CARBOXYPEPTIDASE/ENDOPEPTIDASE AMPH"/>
    <property type="match status" value="1"/>
</dbReference>
<dbReference type="AlphaFoldDB" id="S2DRW2"/>
<evidence type="ECO:0000256" key="1">
    <source>
        <dbReference type="SAM" id="SignalP"/>
    </source>
</evidence>
<accession>S2DRW2</accession>
<evidence type="ECO:0000313" key="4">
    <source>
        <dbReference type="Proteomes" id="UP000006073"/>
    </source>
</evidence>
<dbReference type="EMBL" id="ALWO02000050">
    <property type="protein sequence ID" value="EOZ92588.1"/>
    <property type="molecule type" value="Genomic_DNA"/>
</dbReference>
<dbReference type="InterPro" id="IPR012338">
    <property type="entry name" value="Beta-lactam/transpept-like"/>
</dbReference>
<dbReference type="STRING" id="1189612.A33Q_3969"/>
<keyword evidence="3" id="KW-0645">Protease</keyword>
<dbReference type="InterPro" id="IPR050491">
    <property type="entry name" value="AmpC-like"/>
</dbReference>
<dbReference type="Pfam" id="PF00144">
    <property type="entry name" value="Beta-lactamase"/>
    <property type="match status" value="1"/>
</dbReference>
<dbReference type="eggNOG" id="COG1680">
    <property type="taxonomic scope" value="Bacteria"/>
</dbReference>